<feature type="domain" description="Chromo" evidence="1">
    <location>
        <begin position="11"/>
        <end position="75"/>
    </location>
</feature>
<reference evidence="2" key="2">
    <citation type="submission" date="2015-02" db="UniProtKB">
        <authorList>
            <consortium name="EnsemblMetazoa"/>
        </authorList>
    </citation>
    <scope>IDENTIFICATION</scope>
</reference>
<dbReference type="PhylomeDB" id="T1IQ64"/>
<name>T1IQ64_STRMM</name>
<organism evidence="2 3">
    <name type="scientific">Strigamia maritima</name>
    <name type="common">European centipede</name>
    <name type="synonym">Geophilus maritimus</name>
    <dbReference type="NCBI Taxonomy" id="126957"/>
    <lineage>
        <taxon>Eukaryota</taxon>
        <taxon>Metazoa</taxon>
        <taxon>Ecdysozoa</taxon>
        <taxon>Arthropoda</taxon>
        <taxon>Myriapoda</taxon>
        <taxon>Chilopoda</taxon>
        <taxon>Pleurostigmophora</taxon>
        <taxon>Geophilomorpha</taxon>
        <taxon>Linotaeniidae</taxon>
        <taxon>Strigamia</taxon>
    </lineage>
</organism>
<sequence>MHEAVYRLLDLNLEKLRASFTRANYKKLALQIETRGTGRKREVLVRWSGYSSDFDSWEPASAVKDIKMEARKDFYLTLDPFTSKDVFPSNTMSRFTTQLPSYVDLSRNYELALGEFVYPNNFTNFRINDGARFRLLKQQRKKVILPDYVPIAQTRDMERVACVDTAVPAIDHLLSFVNKRLDKSMKTVEVVKLNWKDNRVVISIKRELKWWFLAI</sequence>
<dbReference type="InterPro" id="IPR000953">
    <property type="entry name" value="Chromo/chromo_shadow_dom"/>
</dbReference>
<dbReference type="AlphaFoldDB" id="T1IQ64"/>
<dbReference type="InterPro" id="IPR023780">
    <property type="entry name" value="Chromo_domain"/>
</dbReference>
<protein>
    <recommendedName>
        <fullName evidence="1">Chromo domain-containing protein</fullName>
    </recommendedName>
</protein>
<dbReference type="SUPFAM" id="SSF54160">
    <property type="entry name" value="Chromo domain-like"/>
    <property type="match status" value="1"/>
</dbReference>
<dbReference type="Proteomes" id="UP000014500">
    <property type="component" value="Unassembled WGS sequence"/>
</dbReference>
<evidence type="ECO:0000259" key="1">
    <source>
        <dbReference type="PROSITE" id="PS50013"/>
    </source>
</evidence>
<dbReference type="EMBL" id="JH431287">
    <property type="status" value="NOT_ANNOTATED_CDS"/>
    <property type="molecule type" value="Genomic_DNA"/>
</dbReference>
<evidence type="ECO:0000313" key="2">
    <source>
        <dbReference type="EnsemblMetazoa" id="SMAR003172-PA"/>
    </source>
</evidence>
<dbReference type="CDD" id="cd00024">
    <property type="entry name" value="CD_CSD"/>
    <property type="match status" value="1"/>
</dbReference>
<dbReference type="Gene3D" id="2.40.50.40">
    <property type="match status" value="1"/>
</dbReference>
<dbReference type="HOGENOM" id="CLU_1284732_0_0_1"/>
<dbReference type="EnsemblMetazoa" id="SMAR003172-RA">
    <property type="protein sequence ID" value="SMAR003172-PA"/>
    <property type="gene ID" value="SMAR003172"/>
</dbReference>
<evidence type="ECO:0000313" key="3">
    <source>
        <dbReference type="Proteomes" id="UP000014500"/>
    </source>
</evidence>
<accession>T1IQ64</accession>
<reference evidence="3" key="1">
    <citation type="submission" date="2011-05" db="EMBL/GenBank/DDBJ databases">
        <authorList>
            <person name="Richards S.R."/>
            <person name="Qu J."/>
            <person name="Jiang H."/>
            <person name="Jhangiani S.N."/>
            <person name="Agravi P."/>
            <person name="Goodspeed R."/>
            <person name="Gross S."/>
            <person name="Mandapat C."/>
            <person name="Jackson L."/>
            <person name="Mathew T."/>
            <person name="Pu L."/>
            <person name="Thornton R."/>
            <person name="Saada N."/>
            <person name="Wilczek-Boney K.B."/>
            <person name="Lee S."/>
            <person name="Kovar C."/>
            <person name="Wu Y."/>
            <person name="Scherer S.E."/>
            <person name="Worley K.C."/>
            <person name="Muzny D.M."/>
            <person name="Gibbs R."/>
        </authorList>
    </citation>
    <scope>NUCLEOTIDE SEQUENCE</scope>
    <source>
        <strain evidence="3">Brora</strain>
    </source>
</reference>
<proteinExistence type="predicted"/>
<dbReference type="PROSITE" id="PS50013">
    <property type="entry name" value="CHROMO_2"/>
    <property type="match status" value="1"/>
</dbReference>
<dbReference type="GO" id="GO:0005694">
    <property type="term" value="C:chromosome"/>
    <property type="evidence" value="ECO:0007669"/>
    <property type="project" value="UniProtKB-ARBA"/>
</dbReference>
<keyword evidence="3" id="KW-1185">Reference proteome</keyword>
<dbReference type="Pfam" id="PF00385">
    <property type="entry name" value="Chromo"/>
    <property type="match status" value="1"/>
</dbReference>
<dbReference type="InterPro" id="IPR016197">
    <property type="entry name" value="Chromo-like_dom_sf"/>
</dbReference>